<sequence length="249" mass="27389">MSGTLGFFDDAEMLALDFPPLASQRAPSARASLLFWDPAFIPTLLELQRRRYVSLCTFRLKGENAVRTHYPSKAGAARHTPPAAPAPLRALLDWRLCSRASCVSSLGGSAGAYFPFRAFGIVAYGDSFLRRPDLSNTLVVARQRCSLPLPHFRCTAMLTGFRRPRVPFPRTMLSVPHARIFRASSAISIVQNWTGSSLIFLVLHPHAHVRYMGVICLGPRVCGAAVCGGWASDKRHRALLTCTSHVLQT</sequence>
<name>A0AAD7P2I3_9AGAR</name>
<gene>
    <name evidence="1" type="ORF">DFH07DRAFT_2286</name>
</gene>
<accession>A0AAD7P2I3</accession>
<evidence type="ECO:0000313" key="1">
    <source>
        <dbReference type="EMBL" id="KAJ7784997.1"/>
    </source>
</evidence>
<protein>
    <submittedName>
        <fullName evidence="1">Uncharacterized protein</fullName>
    </submittedName>
</protein>
<dbReference type="AlphaFoldDB" id="A0AAD7P2I3"/>
<evidence type="ECO:0000313" key="2">
    <source>
        <dbReference type="Proteomes" id="UP001215280"/>
    </source>
</evidence>
<keyword evidence="2" id="KW-1185">Reference proteome</keyword>
<dbReference type="EMBL" id="JARJLG010000001">
    <property type="protein sequence ID" value="KAJ7784997.1"/>
    <property type="molecule type" value="Genomic_DNA"/>
</dbReference>
<comment type="caution">
    <text evidence="1">The sequence shown here is derived from an EMBL/GenBank/DDBJ whole genome shotgun (WGS) entry which is preliminary data.</text>
</comment>
<dbReference type="Proteomes" id="UP001215280">
    <property type="component" value="Unassembled WGS sequence"/>
</dbReference>
<organism evidence="1 2">
    <name type="scientific">Mycena maculata</name>
    <dbReference type="NCBI Taxonomy" id="230809"/>
    <lineage>
        <taxon>Eukaryota</taxon>
        <taxon>Fungi</taxon>
        <taxon>Dikarya</taxon>
        <taxon>Basidiomycota</taxon>
        <taxon>Agaricomycotina</taxon>
        <taxon>Agaricomycetes</taxon>
        <taxon>Agaricomycetidae</taxon>
        <taxon>Agaricales</taxon>
        <taxon>Marasmiineae</taxon>
        <taxon>Mycenaceae</taxon>
        <taxon>Mycena</taxon>
    </lineage>
</organism>
<reference evidence="1" key="1">
    <citation type="submission" date="2023-03" db="EMBL/GenBank/DDBJ databases">
        <title>Massive genome expansion in bonnet fungi (Mycena s.s.) driven by repeated elements and novel gene families across ecological guilds.</title>
        <authorList>
            <consortium name="Lawrence Berkeley National Laboratory"/>
            <person name="Harder C.B."/>
            <person name="Miyauchi S."/>
            <person name="Viragh M."/>
            <person name="Kuo A."/>
            <person name="Thoen E."/>
            <person name="Andreopoulos B."/>
            <person name="Lu D."/>
            <person name="Skrede I."/>
            <person name="Drula E."/>
            <person name="Henrissat B."/>
            <person name="Morin E."/>
            <person name="Kohler A."/>
            <person name="Barry K."/>
            <person name="LaButti K."/>
            <person name="Morin E."/>
            <person name="Salamov A."/>
            <person name="Lipzen A."/>
            <person name="Mereny Z."/>
            <person name="Hegedus B."/>
            <person name="Baldrian P."/>
            <person name="Stursova M."/>
            <person name="Weitz H."/>
            <person name="Taylor A."/>
            <person name="Grigoriev I.V."/>
            <person name="Nagy L.G."/>
            <person name="Martin F."/>
            <person name="Kauserud H."/>
        </authorList>
    </citation>
    <scope>NUCLEOTIDE SEQUENCE</scope>
    <source>
        <strain evidence="1">CBHHK188m</strain>
    </source>
</reference>
<proteinExistence type="predicted"/>